<keyword evidence="2" id="KW-1185">Reference proteome</keyword>
<evidence type="ECO:0000313" key="1">
    <source>
        <dbReference type="EMBL" id="CCD15967.1"/>
    </source>
</evidence>
<dbReference type="EMBL" id="CAEQ01002118">
    <property type="protein sequence ID" value="CCD15967.1"/>
    <property type="molecule type" value="Genomic_DNA"/>
</dbReference>
<comment type="caution">
    <text evidence="1">The sequence shown here is derived from an EMBL/GenBank/DDBJ whole genome shotgun (WGS) entry which is preliminary data.</text>
</comment>
<dbReference type="Proteomes" id="UP000000702">
    <property type="component" value="Unassembled WGS sequence"/>
</dbReference>
<sequence length="160" mass="18020">MLSVKWWKEGGIGGAWRLGNFFSLSGEASAQPRRNDLLQIEDATGLAALYSREQTGKTCATQHTHWSSSTASPPAAPHLCFPPSLFLHFPFISNVEPLYLKALIQCSHCNSVGGRGVSLVSAFTRSLLHRDKSFYVLNKSIYFIQWTRVMHDICDYCRFY</sequence>
<organism evidence="1 2">
    <name type="scientific">Trypanosoma congolense (strain IL3000)</name>
    <dbReference type="NCBI Taxonomy" id="1068625"/>
    <lineage>
        <taxon>Eukaryota</taxon>
        <taxon>Discoba</taxon>
        <taxon>Euglenozoa</taxon>
        <taxon>Kinetoplastea</taxon>
        <taxon>Metakinetoplastina</taxon>
        <taxon>Trypanosomatida</taxon>
        <taxon>Trypanosomatidae</taxon>
        <taxon>Trypanosoma</taxon>
        <taxon>Nannomonas</taxon>
    </lineage>
</organism>
<name>F9WF99_TRYCI</name>
<protein>
    <submittedName>
        <fullName evidence="1">WGS project CAEQ00000000 data, annotated contig 36</fullName>
    </submittedName>
</protein>
<dbReference type="VEuPathDB" id="TriTrypDB:TcIL3000_0_01100"/>
<dbReference type="AlphaFoldDB" id="F9WF99"/>
<reference evidence="2" key="1">
    <citation type="submission" date="2011-07" db="EMBL/GenBank/DDBJ databases">
        <title>Divergent evolution of antigenic variation in African trypanosomes.</title>
        <authorList>
            <person name="Jackson A.P."/>
            <person name="Berry A."/>
            <person name="Allison H.C."/>
            <person name="Burton P."/>
            <person name="Anderson J."/>
            <person name="Aslett M."/>
            <person name="Brown R."/>
            <person name="Corton N."/>
            <person name="Harris D."/>
            <person name="Hauser H."/>
            <person name="Gamble J."/>
            <person name="Gilderthorp R."/>
            <person name="McQuillan J."/>
            <person name="Quail M.A."/>
            <person name="Sanders M."/>
            <person name="Van Tonder A."/>
            <person name="Ginger M.L."/>
            <person name="Donelson J.E."/>
            <person name="Field M.C."/>
            <person name="Barry J.D."/>
            <person name="Berriman M."/>
            <person name="Hertz-Fowler C."/>
        </authorList>
    </citation>
    <scope>NUCLEOTIDE SEQUENCE [LARGE SCALE GENOMIC DNA]</scope>
    <source>
        <strain evidence="2">IL3000</strain>
    </source>
</reference>
<reference evidence="1 2" key="2">
    <citation type="journal article" date="2012" name="Proc. Natl. Acad. Sci. U.S.A.">
        <title>Antigenic diversity is generated by distinct evolutionary mechanisms in African trypanosome species.</title>
        <authorList>
            <person name="Jackson A.P."/>
            <person name="Berry A."/>
            <person name="Aslett M."/>
            <person name="Allison H.C."/>
            <person name="Burton P."/>
            <person name="Vavrova-Anderson J."/>
            <person name="Brown R."/>
            <person name="Browne H."/>
            <person name="Corton N."/>
            <person name="Hauser H."/>
            <person name="Gamble J."/>
            <person name="Gilderthorp R."/>
            <person name="Marcello L."/>
            <person name="McQuillan J."/>
            <person name="Otto T.D."/>
            <person name="Quail M.A."/>
            <person name="Sanders M.J."/>
            <person name="van Tonder A."/>
            <person name="Ginger M.L."/>
            <person name="Field M.C."/>
            <person name="Barry J.D."/>
            <person name="Hertz-Fowler C."/>
            <person name="Berriman M."/>
        </authorList>
    </citation>
    <scope>NUCLEOTIDE SEQUENCE [LARGE SCALE GENOMIC DNA]</scope>
    <source>
        <strain evidence="1 2">IL3000</strain>
    </source>
</reference>
<proteinExistence type="predicted"/>
<gene>
    <name evidence="1" type="ORF">TCIL3000_0_01100</name>
</gene>
<accession>F9WF99</accession>
<evidence type="ECO:0000313" key="2">
    <source>
        <dbReference type="Proteomes" id="UP000000702"/>
    </source>
</evidence>